<organism evidence="2">
    <name type="scientific">uncultured Gemmatimonadota bacterium</name>
    <dbReference type="NCBI Taxonomy" id="203437"/>
    <lineage>
        <taxon>Bacteria</taxon>
        <taxon>Pseudomonadati</taxon>
        <taxon>Gemmatimonadota</taxon>
        <taxon>environmental samples</taxon>
    </lineage>
</organism>
<protein>
    <submittedName>
        <fullName evidence="2">AAA family ATPase Cdc48</fullName>
    </submittedName>
</protein>
<dbReference type="AlphaFoldDB" id="A0A6J4MSE8"/>
<feature type="compositionally biased region" description="Basic and acidic residues" evidence="1">
    <location>
        <begin position="93"/>
        <end position="104"/>
    </location>
</feature>
<evidence type="ECO:0000313" key="2">
    <source>
        <dbReference type="EMBL" id="CAA9363276.1"/>
    </source>
</evidence>
<sequence>VSPFPARAAGGAHGDLHRRDRFAGPAARRWRAGRAGGDGTGGEHHPGRDGRAGGGERNRGDRRHQSPDAAGPRAAAPGALRRDGVHPGARPRRAAEDPGHPHQRDAHRRRRGPGHAGGAHAGLHGRGPGRPGAPRGASRAAREPGRSRRADEVLRDGAQGKPRVGHAGDGKGVRGDRRATEARKPARAQAHRLHERRGAGGVRQPV</sequence>
<feature type="compositionally biased region" description="Basic residues" evidence="1">
    <location>
        <begin position="185"/>
        <end position="195"/>
    </location>
</feature>
<proteinExistence type="predicted"/>
<feature type="non-terminal residue" evidence="2">
    <location>
        <position position="1"/>
    </location>
</feature>
<feature type="compositionally biased region" description="Gly residues" evidence="1">
    <location>
        <begin position="114"/>
        <end position="130"/>
    </location>
</feature>
<feature type="compositionally biased region" description="Basic and acidic residues" evidence="1">
    <location>
        <begin position="166"/>
        <end position="184"/>
    </location>
</feature>
<evidence type="ECO:0000256" key="1">
    <source>
        <dbReference type="SAM" id="MobiDB-lite"/>
    </source>
</evidence>
<feature type="region of interest" description="Disordered" evidence="1">
    <location>
        <begin position="1"/>
        <end position="206"/>
    </location>
</feature>
<feature type="compositionally biased region" description="Basic and acidic residues" evidence="1">
    <location>
        <begin position="41"/>
        <end position="66"/>
    </location>
</feature>
<reference evidence="2" key="1">
    <citation type="submission" date="2020-02" db="EMBL/GenBank/DDBJ databases">
        <authorList>
            <person name="Meier V. D."/>
        </authorList>
    </citation>
    <scope>NUCLEOTIDE SEQUENCE</scope>
    <source>
        <strain evidence="2">AVDCRST_MAG89</strain>
    </source>
</reference>
<feature type="non-terminal residue" evidence="2">
    <location>
        <position position="206"/>
    </location>
</feature>
<gene>
    <name evidence="2" type="ORF">AVDCRST_MAG89-3894</name>
</gene>
<accession>A0A6J4MSE8</accession>
<feature type="compositionally biased region" description="Basic and acidic residues" evidence="1">
    <location>
        <begin position="140"/>
        <end position="155"/>
    </location>
</feature>
<feature type="compositionally biased region" description="Low complexity" evidence="1">
    <location>
        <begin position="67"/>
        <end position="79"/>
    </location>
</feature>
<dbReference type="EMBL" id="CADCTV010000820">
    <property type="protein sequence ID" value="CAA9363276.1"/>
    <property type="molecule type" value="Genomic_DNA"/>
</dbReference>
<name>A0A6J4MSE8_9BACT</name>